<evidence type="ECO:0000256" key="1">
    <source>
        <dbReference type="SAM" id="Phobius"/>
    </source>
</evidence>
<keyword evidence="1" id="KW-0472">Membrane</keyword>
<feature type="transmembrane region" description="Helical" evidence="1">
    <location>
        <begin position="48"/>
        <end position="74"/>
    </location>
</feature>
<proteinExistence type="predicted"/>
<comment type="caution">
    <text evidence="2">The sequence shown here is derived from an EMBL/GenBank/DDBJ whole genome shotgun (WGS) entry which is preliminary data.</text>
</comment>
<dbReference type="AlphaFoldDB" id="A0A9K3NM56"/>
<feature type="transmembrane region" description="Helical" evidence="1">
    <location>
        <begin position="94"/>
        <end position="116"/>
    </location>
</feature>
<dbReference type="Proteomes" id="UP000215914">
    <property type="component" value="Unassembled WGS sequence"/>
</dbReference>
<evidence type="ECO:0000313" key="2">
    <source>
        <dbReference type="EMBL" id="KAF5804815.1"/>
    </source>
</evidence>
<keyword evidence="3" id="KW-1185">Reference proteome</keyword>
<dbReference type="EMBL" id="MNCJ02000320">
    <property type="protein sequence ID" value="KAF5804815.1"/>
    <property type="molecule type" value="Genomic_DNA"/>
</dbReference>
<gene>
    <name evidence="2" type="ORF">HanXRQr2_Chr05g0201571</name>
</gene>
<organism evidence="2 3">
    <name type="scientific">Helianthus annuus</name>
    <name type="common">Common sunflower</name>
    <dbReference type="NCBI Taxonomy" id="4232"/>
    <lineage>
        <taxon>Eukaryota</taxon>
        <taxon>Viridiplantae</taxon>
        <taxon>Streptophyta</taxon>
        <taxon>Embryophyta</taxon>
        <taxon>Tracheophyta</taxon>
        <taxon>Spermatophyta</taxon>
        <taxon>Magnoliopsida</taxon>
        <taxon>eudicotyledons</taxon>
        <taxon>Gunneridae</taxon>
        <taxon>Pentapetalae</taxon>
        <taxon>asterids</taxon>
        <taxon>campanulids</taxon>
        <taxon>Asterales</taxon>
        <taxon>Asteraceae</taxon>
        <taxon>Asteroideae</taxon>
        <taxon>Heliantheae alliance</taxon>
        <taxon>Heliantheae</taxon>
        <taxon>Helianthus</taxon>
    </lineage>
</organism>
<protein>
    <submittedName>
        <fullName evidence="2">Uncharacterized protein</fullName>
    </submittedName>
</protein>
<keyword evidence="1" id="KW-0812">Transmembrane</keyword>
<sequence>MTAGPVKNLTAIENVATRCPHAIIFGCNAINNPETRDQMRPKRLEYVLGFRMSFLQTIMRMSLVMTLAGGIRWFLLSASSVRSFLNGDPFICSFGSSMSISFCSPYVLVIGLKFSVTKKK</sequence>
<keyword evidence="1" id="KW-1133">Transmembrane helix</keyword>
<reference evidence="2" key="1">
    <citation type="journal article" date="2017" name="Nature">
        <title>The sunflower genome provides insights into oil metabolism, flowering and Asterid evolution.</title>
        <authorList>
            <person name="Badouin H."/>
            <person name="Gouzy J."/>
            <person name="Grassa C.J."/>
            <person name="Murat F."/>
            <person name="Staton S.E."/>
            <person name="Cottret L."/>
            <person name="Lelandais-Briere C."/>
            <person name="Owens G.L."/>
            <person name="Carrere S."/>
            <person name="Mayjonade B."/>
            <person name="Legrand L."/>
            <person name="Gill N."/>
            <person name="Kane N.C."/>
            <person name="Bowers J.E."/>
            <person name="Hubner S."/>
            <person name="Bellec A."/>
            <person name="Berard A."/>
            <person name="Berges H."/>
            <person name="Blanchet N."/>
            <person name="Boniface M.C."/>
            <person name="Brunel D."/>
            <person name="Catrice O."/>
            <person name="Chaidir N."/>
            <person name="Claudel C."/>
            <person name="Donnadieu C."/>
            <person name="Faraut T."/>
            <person name="Fievet G."/>
            <person name="Helmstetter N."/>
            <person name="King M."/>
            <person name="Knapp S.J."/>
            <person name="Lai Z."/>
            <person name="Le Paslier M.C."/>
            <person name="Lippi Y."/>
            <person name="Lorenzon L."/>
            <person name="Mandel J.R."/>
            <person name="Marage G."/>
            <person name="Marchand G."/>
            <person name="Marquand E."/>
            <person name="Bret-Mestries E."/>
            <person name="Morien E."/>
            <person name="Nambeesan S."/>
            <person name="Nguyen T."/>
            <person name="Pegot-Espagnet P."/>
            <person name="Pouilly N."/>
            <person name="Raftis F."/>
            <person name="Sallet E."/>
            <person name="Schiex T."/>
            <person name="Thomas J."/>
            <person name="Vandecasteele C."/>
            <person name="Vares D."/>
            <person name="Vear F."/>
            <person name="Vautrin S."/>
            <person name="Crespi M."/>
            <person name="Mangin B."/>
            <person name="Burke J.M."/>
            <person name="Salse J."/>
            <person name="Munos S."/>
            <person name="Vincourt P."/>
            <person name="Rieseberg L.H."/>
            <person name="Langlade N.B."/>
        </authorList>
    </citation>
    <scope>NUCLEOTIDE SEQUENCE</scope>
    <source>
        <tissue evidence="2">Leaves</tissue>
    </source>
</reference>
<name>A0A9K3NM56_HELAN</name>
<dbReference type="Gramene" id="mRNA:HanXRQr2_Chr05g0201571">
    <property type="protein sequence ID" value="mRNA:HanXRQr2_Chr05g0201571"/>
    <property type="gene ID" value="HanXRQr2_Chr05g0201571"/>
</dbReference>
<evidence type="ECO:0000313" key="3">
    <source>
        <dbReference type="Proteomes" id="UP000215914"/>
    </source>
</evidence>
<reference evidence="2" key="2">
    <citation type="submission" date="2020-06" db="EMBL/GenBank/DDBJ databases">
        <title>Helianthus annuus Genome sequencing and assembly Release 2.</title>
        <authorList>
            <person name="Gouzy J."/>
            <person name="Langlade N."/>
            <person name="Munos S."/>
        </authorList>
    </citation>
    <scope>NUCLEOTIDE SEQUENCE</scope>
    <source>
        <tissue evidence="2">Leaves</tissue>
    </source>
</reference>
<accession>A0A9K3NM56</accession>